<dbReference type="GO" id="GO:0003824">
    <property type="term" value="F:catalytic activity"/>
    <property type="evidence" value="ECO:0007669"/>
    <property type="project" value="InterPro"/>
</dbReference>
<evidence type="ECO:0000256" key="1">
    <source>
        <dbReference type="ARBA" id="ARBA00004953"/>
    </source>
</evidence>
<dbReference type="UniPathway" id="UPA00148"/>
<reference evidence="7 8" key="1">
    <citation type="journal article" date="2015" name="PeerJ">
        <title>First genomic representation of candidate bacterial phylum KSB3 points to enhanced environmental sensing as a trigger of wastewater bulking.</title>
        <authorList>
            <person name="Sekiguchi Y."/>
            <person name="Ohashi A."/>
            <person name="Parks D.H."/>
            <person name="Yamauchi T."/>
            <person name="Tyson G.W."/>
            <person name="Hugenholtz P."/>
        </authorList>
    </citation>
    <scope>NUCLEOTIDE SEQUENCE [LARGE SCALE GENOMIC DNA]</scope>
</reference>
<dbReference type="InterPro" id="IPR002586">
    <property type="entry name" value="CobQ/CobB/MinD/ParA_Nub-bd_dom"/>
</dbReference>
<dbReference type="CDD" id="cd01750">
    <property type="entry name" value="GATase1_CobQ"/>
    <property type="match status" value="1"/>
</dbReference>
<dbReference type="InterPro" id="IPR004459">
    <property type="entry name" value="CobQ_synth"/>
</dbReference>
<evidence type="ECO:0000256" key="2">
    <source>
        <dbReference type="ARBA" id="ARBA00022573"/>
    </source>
</evidence>
<dbReference type="InterPro" id="IPR011698">
    <property type="entry name" value="GATase_3"/>
</dbReference>
<comment type="pathway">
    <text evidence="1 4">Cofactor biosynthesis; adenosylcobalamin biosynthesis.</text>
</comment>
<evidence type="ECO:0000259" key="6">
    <source>
        <dbReference type="Pfam" id="PF07685"/>
    </source>
</evidence>
<feature type="active site" evidence="4">
    <location>
        <position position="425"/>
    </location>
</feature>
<evidence type="ECO:0000256" key="3">
    <source>
        <dbReference type="ARBA" id="ARBA00022962"/>
    </source>
</evidence>
<dbReference type="NCBIfam" id="TIGR00313">
    <property type="entry name" value="cobQ"/>
    <property type="match status" value="1"/>
</dbReference>
<comment type="function">
    <text evidence="4">Catalyzes amidations at positions B, D, E, and G on adenosylcobyrinic A,C-diamide. NH(2) groups are provided by glutamine, and one molecule of ATP is hydrogenolyzed for each amidation.</text>
</comment>
<dbReference type="PANTHER" id="PTHR21343">
    <property type="entry name" value="DETHIOBIOTIN SYNTHETASE"/>
    <property type="match status" value="1"/>
</dbReference>
<dbReference type="Pfam" id="PF07685">
    <property type="entry name" value="GATase_3"/>
    <property type="match status" value="1"/>
</dbReference>
<dbReference type="InterPro" id="IPR027417">
    <property type="entry name" value="P-loop_NTPase"/>
</dbReference>
<dbReference type="PROSITE" id="PS51274">
    <property type="entry name" value="GATASE_COBBQ"/>
    <property type="match status" value="1"/>
</dbReference>
<comment type="similarity">
    <text evidence="4">Belongs to the CobB/CobQ family. CobQ subfamily.</text>
</comment>
<proteinExistence type="inferred from homology"/>
<dbReference type="GO" id="GO:0009236">
    <property type="term" value="P:cobalamin biosynthetic process"/>
    <property type="evidence" value="ECO:0007669"/>
    <property type="project" value="UniProtKB-UniRule"/>
</dbReference>
<dbReference type="AlphaFoldDB" id="A0A081BSK3"/>
<evidence type="ECO:0000256" key="4">
    <source>
        <dbReference type="HAMAP-Rule" id="MF_00028"/>
    </source>
</evidence>
<dbReference type="NCBIfam" id="NF001989">
    <property type="entry name" value="PRK00784.1"/>
    <property type="match status" value="1"/>
</dbReference>
<dbReference type="InterPro" id="IPR047045">
    <property type="entry name" value="CobQ_N"/>
</dbReference>
<dbReference type="Proteomes" id="UP000030700">
    <property type="component" value="Unassembled WGS sequence"/>
</dbReference>
<evidence type="ECO:0000313" key="7">
    <source>
        <dbReference type="EMBL" id="GAK54384.1"/>
    </source>
</evidence>
<gene>
    <name evidence="4" type="primary">cobQ</name>
    <name evidence="7" type="ORF">U14_05669</name>
</gene>
<dbReference type="CDD" id="cd05389">
    <property type="entry name" value="CobQ_N"/>
    <property type="match status" value="1"/>
</dbReference>
<organism evidence="7 8">
    <name type="scientific">Candidatus Moduliflexus flocculans</name>
    <dbReference type="NCBI Taxonomy" id="1499966"/>
    <lineage>
        <taxon>Bacteria</taxon>
        <taxon>Candidatus Moduliflexota</taxon>
        <taxon>Candidatus Moduliflexia</taxon>
        <taxon>Candidatus Moduliflexales</taxon>
        <taxon>Candidatus Moduliflexaceae</taxon>
    </lineage>
</organism>
<evidence type="ECO:0000259" key="5">
    <source>
        <dbReference type="Pfam" id="PF01656"/>
    </source>
</evidence>
<dbReference type="EMBL" id="DF820461">
    <property type="protein sequence ID" value="GAK54384.1"/>
    <property type="molecule type" value="Genomic_DNA"/>
</dbReference>
<sequence length="483" mass="52660">MPAIMIQGTTSSAGKSLMTAALCRIFANDGRRVCPFKSQNMSLNSYVTSEGFEMGRAQVLQAQAARIEPSVSMNPILLKPTTNRKSQVILKGKPFRNMDAAEYFAFKPSLRPMILEVYRELAAACDVVVIEGAGSPAEINLMENDIVNMGMAEMADAPVLLVADIDLGGVFASIYGTIMLLPPEQRNRIKGVIINKFRGDVALLQPGLDQIEALTGVPVIGVIPYIQDLRLDEEDSATRFNRRAAGQIDICVVKLPRISNFTDFDAFRAEPDVSVRYIASAAEIGAADVLIFPGSKNTIEDLRWAKQAGFADALRQFPGVVFGICGGYQMLGETIVDADGWEVSNGETEAGFGLFQTTTLFQGEKITANVSGAAFGAPVSGYEIHAGKTVGNTQPFVNITQREGSAVNYADGDMRDDRVFGTYLHGIFDSGAFRSVFLNRLRRAKSLTEQTGIDLHQQRDAEIERLAAIVREHLDLRRVYALI</sequence>
<dbReference type="SUPFAM" id="SSF52540">
    <property type="entry name" value="P-loop containing nucleoside triphosphate hydrolases"/>
    <property type="match status" value="1"/>
</dbReference>
<dbReference type="STRING" id="1499966.U14_05669"/>
<dbReference type="HAMAP" id="MF_00028">
    <property type="entry name" value="CobQ"/>
    <property type="match status" value="1"/>
</dbReference>
<feature type="domain" description="CobB/CobQ-like glutamine amidotransferase" evidence="6">
    <location>
        <begin position="249"/>
        <end position="432"/>
    </location>
</feature>
<feature type="domain" description="CobQ/CobB/MinD/ParA nucleotide binding" evidence="5">
    <location>
        <begin position="4"/>
        <end position="233"/>
    </location>
</feature>
<dbReference type="InterPro" id="IPR029062">
    <property type="entry name" value="Class_I_gatase-like"/>
</dbReference>
<dbReference type="Gene3D" id="3.40.50.880">
    <property type="match status" value="1"/>
</dbReference>
<evidence type="ECO:0000313" key="8">
    <source>
        <dbReference type="Proteomes" id="UP000030700"/>
    </source>
</evidence>
<keyword evidence="2 4" id="KW-0169">Cobalamin biosynthesis</keyword>
<keyword evidence="3 4" id="KW-0315">Glutamine amidotransferase</keyword>
<dbReference type="SUPFAM" id="SSF52317">
    <property type="entry name" value="Class I glutamine amidotransferase-like"/>
    <property type="match status" value="1"/>
</dbReference>
<name>A0A081BSK3_9BACT</name>
<protein>
    <recommendedName>
        <fullName evidence="4">Cobyric acid synthase</fullName>
    </recommendedName>
</protein>
<feature type="active site" description="Nucleophile" evidence="4">
    <location>
        <position position="325"/>
    </location>
</feature>
<dbReference type="PANTHER" id="PTHR21343:SF1">
    <property type="entry name" value="COBYRIC ACID SYNTHASE"/>
    <property type="match status" value="1"/>
</dbReference>
<dbReference type="Gene3D" id="3.40.50.300">
    <property type="entry name" value="P-loop containing nucleotide triphosphate hydrolases"/>
    <property type="match status" value="1"/>
</dbReference>
<dbReference type="HOGENOM" id="CLU_019250_2_2_0"/>
<accession>A0A081BSK3</accession>
<dbReference type="InterPro" id="IPR033949">
    <property type="entry name" value="CobQ_GATase1"/>
</dbReference>
<dbReference type="GO" id="GO:0015420">
    <property type="term" value="F:ABC-type vitamin B12 transporter activity"/>
    <property type="evidence" value="ECO:0007669"/>
    <property type="project" value="UniProtKB-UniRule"/>
</dbReference>
<keyword evidence="8" id="KW-1185">Reference proteome</keyword>
<dbReference type="Pfam" id="PF01656">
    <property type="entry name" value="CbiA"/>
    <property type="match status" value="1"/>
</dbReference>